<proteinExistence type="predicted"/>
<dbReference type="SUPFAM" id="SSF53383">
    <property type="entry name" value="PLP-dependent transferases"/>
    <property type="match status" value="1"/>
</dbReference>
<dbReference type="AlphaFoldDB" id="A0AB37MA15"/>
<evidence type="ECO:0000313" key="2">
    <source>
        <dbReference type="Proteomes" id="UP000286003"/>
    </source>
</evidence>
<comment type="caution">
    <text evidence="1">The sequence shown here is derived from an EMBL/GenBank/DDBJ whole genome shotgun (WGS) entry which is preliminary data.</text>
</comment>
<organism evidence="1 2">
    <name type="scientific">Bacteroides intestinalis</name>
    <dbReference type="NCBI Taxonomy" id="329854"/>
    <lineage>
        <taxon>Bacteria</taxon>
        <taxon>Pseudomonadati</taxon>
        <taxon>Bacteroidota</taxon>
        <taxon>Bacteroidia</taxon>
        <taxon>Bacteroidales</taxon>
        <taxon>Bacteroidaceae</taxon>
        <taxon>Bacteroides</taxon>
    </lineage>
</organism>
<dbReference type="GeneID" id="26159836"/>
<dbReference type="InterPro" id="IPR015424">
    <property type="entry name" value="PyrdxlP-dep_Trfase"/>
</dbReference>
<protein>
    <recommendedName>
        <fullName evidence="3">DegT/DnrJ/EryC1/StrS aminotransferase family protein</fullName>
    </recommendedName>
</protein>
<dbReference type="RefSeq" id="WP_007663186.1">
    <property type="nucleotide sequence ID" value="NZ_BAABZC010000001.1"/>
</dbReference>
<name>A0AB37MA15_9BACE</name>
<gene>
    <name evidence="1" type="ORF">DWZ32_11620</name>
</gene>
<evidence type="ECO:0008006" key="3">
    <source>
        <dbReference type="Google" id="ProtNLM"/>
    </source>
</evidence>
<accession>A0AB37MA15</accession>
<evidence type="ECO:0000313" key="1">
    <source>
        <dbReference type="EMBL" id="RHN06461.1"/>
    </source>
</evidence>
<reference evidence="1 2" key="1">
    <citation type="submission" date="2018-08" db="EMBL/GenBank/DDBJ databases">
        <title>A genome reference for cultivated species of the human gut microbiota.</title>
        <authorList>
            <person name="Zou Y."/>
            <person name="Xue W."/>
            <person name="Luo G."/>
        </authorList>
    </citation>
    <scope>NUCLEOTIDE SEQUENCE [LARGE SCALE GENOMIC DNA]</scope>
    <source>
        <strain evidence="1 2">AF31-23</strain>
    </source>
</reference>
<sequence>MREFGSDYHLLDDYFSNRASLQRIYPNALFYANGRQCIKALIEQNGWQRIWMPQYFCYEVIETIKTTGVEIIYYVDYPTCDDINSISKLKFETGDVLFRVNYFGLRNYRDEKNISIPVIEDHSHDLLGHWALYSNADWCIASLRKSLPIAEGGMLWSPKSKTIEKKPILTSENCSIAKIRWEAMAQKSTYLEGKGTLKNEFRTKFINTEEILSSLPFSLIDSESINYLNHFDINAWYNIKKKNWKYLRDTFSKDINILSPEEEFCNPFSFIVIMDNMKTRELVYKKLIQTAIYPAILWNIPSDTIVEPPVNDISGRILSIHCDGRYTEGDVRELSYKLRQVLI</sequence>
<dbReference type="EMBL" id="QRQM01000012">
    <property type="protein sequence ID" value="RHN06461.1"/>
    <property type="molecule type" value="Genomic_DNA"/>
</dbReference>
<dbReference type="Proteomes" id="UP000286003">
    <property type="component" value="Unassembled WGS sequence"/>
</dbReference>